<dbReference type="InterPro" id="IPR050712">
    <property type="entry name" value="NAD(P)H-dep_reductase"/>
</dbReference>
<evidence type="ECO:0000259" key="3">
    <source>
        <dbReference type="Pfam" id="PF03358"/>
    </source>
</evidence>
<dbReference type="Pfam" id="PF03358">
    <property type="entry name" value="FMN_red"/>
    <property type="match status" value="1"/>
</dbReference>
<feature type="domain" description="NADPH-dependent FMN reductase-like" evidence="3">
    <location>
        <begin position="73"/>
        <end position="210"/>
    </location>
</feature>
<gene>
    <name evidence="4" type="ORF">H5V44_07640</name>
</gene>
<sequence length="260" mass="27474">MTHLLGHTPTPLPCVSGDIESAGVSVPFPPIFLSPNASGFVLASGIAGDRRWLFAVSAEHRGVTDDTDRSGVHVVALCGSLRDGSYTRRALSRALDGTRAAGGTGTVIDLREYDLPPLDPDRETQGDSDAVVRRVREADAVLLGTPMYHGSYSGVLKNALDHCGFDEFEGKTVGLLAVAGGGFPVTALDHLRSVCRALDAWVLPHQAALPSVSSKFDAEGIVDDGLDERVRVLGRRVVEYARIEPDPSSFEAGENVGAGD</sequence>
<dbReference type="InterPro" id="IPR029039">
    <property type="entry name" value="Flavoprotein-like_sf"/>
</dbReference>
<dbReference type="Gene3D" id="3.40.50.360">
    <property type="match status" value="1"/>
</dbReference>
<dbReference type="SUPFAM" id="SSF52218">
    <property type="entry name" value="Flavoproteins"/>
    <property type="match status" value="1"/>
</dbReference>
<name>A0A7J9SGV3_9EURY</name>
<evidence type="ECO:0000256" key="1">
    <source>
        <dbReference type="ARBA" id="ARBA00001966"/>
    </source>
</evidence>
<dbReference type="EMBL" id="JACKXD010000002">
    <property type="protein sequence ID" value="MBB6646160.1"/>
    <property type="molecule type" value="Genomic_DNA"/>
</dbReference>
<protein>
    <submittedName>
        <fullName evidence="4">NAD(P)H-dependent oxidoreductase</fullName>
    </submittedName>
</protein>
<dbReference type="AlphaFoldDB" id="A0A7J9SGV3"/>
<dbReference type="InterPro" id="IPR005025">
    <property type="entry name" value="FMN_Rdtase-like_dom"/>
</dbReference>
<evidence type="ECO:0000256" key="2">
    <source>
        <dbReference type="ARBA" id="ARBA00038292"/>
    </source>
</evidence>
<accession>A0A7J9SGV3</accession>
<dbReference type="GO" id="GO:0016491">
    <property type="term" value="F:oxidoreductase activity"/>
    <property type="evidence" value="ECO:0007669"/>
    <property type="project" value="InterPro"/>
</dbReference>
<evidence type="ECO:0000313" key="4">
    <source>
        <dbReference type="EMBL" id="MBB6646160.1"/>
    </source>
</evidence>
<organism evidence="4 5">
    <name type="scientific">Halobellus ruber</name>
    <dbReference type="NCBI Taxonomy" id="2761102"/>
    <lineage>
        <taxon>Archaea</taxon>
        <taxon>Methanobacteriati</taxon>
        <taxon>Methanobacteriota</taxon>
        <taxon>Stenosarchaea group</taxon>
        <taxon>Halobacteria</taxon>
        <taxon>Halobacteriales</taxon>
        <taxon>Haloferacaceae</taxon>
        <taxon>Halobellus</taxon>
    </lineage>
</organism>
<dbReference type="PANTHER" id="PTHR30543">
    <property type="entry name" value="CHROMATE REDUCTASE"/>
    <property type="match status" value="1"/>
</dbReference>
<dbReference type="GO" id="GO:0010181">
    <property type="term" value="F:FMN binding"/>
    <property type="evidence" value="ECO:0007669"/>
    <property type="project" value="TreeGrafter"/>
</dbReference>
<dbReference type="Proteomes" id="UP000546257">
    <property type="component" value="Unassembled WGS sequence"/>
</dbReference>
<evidence type="ECO:0000313" key="5">
    <source>
        <dbReference type="Proteomes" id="UP000546257"/>
    </source>
</evidence>
<proteinExistence type="inferred from homology"/>
<reference evidence="4 5" key="1">
    <citation type="submission" date="2020-08" db="EMBL/GenBank/DDBJ databases">
        <authorList>
            <person name="Seo M.-J."/>
        </authorList>
    </citation>
    <scope>NUCLEOTIDE SEQUENCE [LARGE SCALE GENOMIC DNA]</scope>
    <source>
        <strain evidence="4 5">MBLA0160</strain>
    </source>
</reference>
<comment type="cofactor">
    <cofactor evidence="1">
        <name>[4Fe-4S] cluster</name>
        <dbReference type="ChEBI" id="CHEBI:49883"/>
    </cofactor>
</comment>
<keyword evidence="5" id="KW-1185">Reference proteome</keyword>
<dbReference type="PANTHER" id="PTHR30543:SF21">
    <property type="entry name" value="NAD(P)H-DEPENDENT FMN REDUCTASE LOT6"/>
    <property type="match status" value="1"/>
</dbReference>
<dbReference type="GO" id="GO:0005829">
    <property type="term" value="C:cytosol"/>
    <property type="evidence" value="ECO:0007669"/>
    <property type="project" value="TreeGrafter"/>
</dbReference>
<comment type="caution">
    <text evidence="4">The sequence shown here is derived from an EMBL/GenBank/DDBJ whole genome shotgun (WGS) entry which is preliminary data.</text>
</comment>
<comment type="similarity">
    <text evidence="2">Belongs to the SsuE family. Isf subfamily.</text>
</comment>